<dbReference type="Proteomes" id="UP000663855">
    <property type="component" value="Unassembled WGS sequence"/>
</dbReference>
<dbReference type="EMBL" id="CAJOBH010000742">
    <property type="protein sequence ID" value="CAF3814487.1"/>
    <property type="molecule type" value="Genomic_DNA"/>
</dbReference>
<evidence type="ECO:0000313" key="3">
    <source>
        <dbReference type="Proteomes" id="UP000663855"/>
    </source>
</evidence>
<evidence type="ECO:0000313" key="1">
    <source>
        <dbReference type="EMBL" id="CAF1567144.1"/>
    </source>
</evidence>
<dbReference type="EMBL" id="CAJNOV010015094">
    <property type="protein sequence ID" value="CAF1567144.1"/>
    <property type="molecule type" value="Genomic_DNA"/>
</dbReference>
<dbReference type="Proteomes" id="UP000681967">
    <property type="component" value="Unassembled WGS sequence"/>
</dbReference>
<proteinExistence type="predicted"/>
<reference evidence="1" key="1">
    <citation type="submission" date="2021-02" db="EMBL/GenBank/DDBJ databases">
        <authorList>
            <person name="Nowell W R."/>
        </authorList>
    </citation>
    <scope>NUCLEOTIDE SEQUENCE</scope>
</reference>
<dbReference type="AlphaFoldDB" id="A0A815Y9W9"/>
<accession>A0A815Y9W9</accession>
<organism evidence="1 3">
    <name type="scientific">Rotaria magnacalcarata</name>
    <dbReference type="NCBI Taxonomy" id="392030"/>
    <lineage>
        <taxon>Eukaryota</taxon>
        <taxon>Metazoa</taxon>
        <taxon>Spiralia</taxon>
        <taxon>Gnathifera</taxon>
        <taxon>Rotifera</taxon>
        <taxon>Eurotatoria</taxon>
        <taxon>Bdelloidea</taxon>
        <taxon>Philodinida</taxon>
        <taxon>Philodinidae</taxon>
        <taxon>Rotaria</taxon>
    </lineage>
</organism>
<gene>
    <name evidence="2" type="ORF">BYL167_LOCUS3727</name>
    <name evidence="1" type="ORF">CJN711_LOCUS31620</name>
</gene>
<sequence length="101" mass="11673">MMVYYCLNTKKAFSRNIHHATIDDKIRISNDRSLYDELEQRNLLKRSRVAPGFGIHLVKEGQIGLAMLNSTPRFLVPGRHTFISPFSHFLDTVNITDKLIE</sequence>
<evidence type="ECO:0000313" key="2">
    <source>
        <dbReference type="EMBL" id="CAF3814487.1"/>
    </source>
</evidence>
<comment type="caution">
    <text evidence="1">The sequence shown here is derived from an EMBL/GenBank/DDBJ whole genome shotgun (WGS) entry which is preliminary data.</text>
</comment>
<name>A0A815Y9W9_9BILA</name>
<protein>
    <submittedName>
        <fullName evidence="1">Uncharacterized protein</fullName>
    </submittedName>
</protein>